<dbReference type="Proteomes" id="UP001500456">
    <property type="component" value="Unassembled WGS sequence"/>
</dbReference>
<sequence>MGRVDHQHQFQAEVYESYSFAGLSMPRATAVWMFGGADGHELGTQQGFDVMAVVQHLADEVVRIRGPTVQVHVEQGSDSASRLLASIFREGPPTESVDPFAFRS</sequence>
<organism evidence="1 2">
    <name type="scientific">Streptomyces plumbiresistens</name>
    <dbReference type="NCBI Taxonomy" id="511811"/>
    <lineage>
        <taxon>Bacteria</taxon>
        <taxon>Bacillati</taxon>
        <taxon>Actinomycetota</taxon>
        <taxon>Actinomycetes</taxon>
        <taxon>Kitasatosporales</taxon>
        <taxon>Streptomycetaceae</taxon>
        <taxon>Streptomyces</taxon>
    </lineage>
</organism>
<dbReference type="EMBL" id="BAAAZX010000066">
    <property type="protein sequence ID" value="GAA4032958.1"/>
    <property type="molecule type" value="Genomic_DNA"/>
</dbReference>
<protein>
    <submittedName>
        <fullName evidence="1">Uncharacterized protein</fullName>
    </submittedName>
</protein>
<gene>
    <name evidence="1" type="ORF">GCM10022232_93580</name>
</gene>
<proteinExistence type="predicted"/>
<dbReference type="RefSeq" id="WP_345571997.1">
    <property type="nucleotide sequence ID" value="NZ_BAAAZX010000066.1"/>
</dbReference>
<keyword evidence="2" id="KW-1185">Reference proteome</keyword>
<evidence type="ECO:0000313" key="1">
    <source>
        <dbReference type="EMBL" id="GAA4032958.1"/>
    </source>
</evidence>
<name>A0ABP7TY27_9ACTN</name>
<comment type="caution">
    <text evidence="1">The sequence shown here is derived from an EMBL/GenBank/DDBJ whole genome shotgun (WGS) entry which is preliminary data.</text>
</comment>
<accession>A0ABP7TY27</accession>
<evidence type="ECO:0000313" key="2">
    <source>
        <dbReference type="Proteomes" id="UP001500456"/>
    </source>
</evidence>
<reference evidence="2" key="1">
    <citation type="journal article" date="2019" name="Int. J. Syst. Evol. Microbiol.">
        <title>The Global Catalogue of Microorganisms (GCM) 10K type strain sequencing project: providing services to taxonomists for standard genome sequencing and annotation.</title>
        <authorList>
            <consortium name="The Broad Institute Genomics Platform"/>
            <consortium name="The Broad Institute Genome Sequencing Center for Infectious Disease"/>
            <person name="Wu L."/>
            <person name="Ma J."/>
        </authorList>
    </citation>
    <scope>NUCLEOTIDE SEQUENCE [LARGE SCALE GENOMIC DNA]</scope>
    <source>
        <strain evidence="2">JCM 16924</strain>
    </source>
</reference>